<dbReference type="InterPro" id="IPR029045">
    <property type="entry name" value="ClpP/crotonase-like_dom_sf"/>
</dbReference>
<name>A0ABR4XR73_9LACO</name>
<dbReference type="PANTHER" id="PTHR42853:SF3">
    <property type="entry name" value="ACETYL-COENZYME A CARBOXYLASE CARBOXYL TRANSFERASE SUBUNIT ALPHA, CHLOROPLASTIC"/>
    <property type="match status" value="1"/>
</dbReference>
<comment type="caution">
    <text evidence="12">The sequence shown here is derived from an EMBL/GenBank/DDBJ whole genome shotgun (WGS) entry which is preliminary data.</text>
</comment>
<dbReference type="InterPro" id="IPR001095">
    <property type="entry name" value="Acetyl_CoA_COase_a_su"/>
</dbReference>
<keyword evidence="13" id="KW-1185">Reference proteome</keyword>
<evidence type="ECO:0000256" key="3">
    <source>
        <dbReference type="ARBA" id="ARBA00022516"/>
    </source>
</evidence>
<dbReference type="PRINTS" id="PR01069">
    <property type="entry name" value="ACCCTRFRASEA"/>
</dbReference>
<protein>
    <recommendedName>
        <fullName evidence="2">acetyl-CoA carboxytransferase</fullName>
        <ecNumber evidence="2">2.1.3.15</ecNumber>
    </recommendedName>
</protein>
<evidence type="ECO:0000256" key="10">
    <source>
        <dbReference type="ARBA" id="ARBA00049152"/>
    </source>
</evidence>
<evidence type="ECO:0000256" key="9">
    <source>
        <dbReference type="ARBA" id="ARBA00023160"/>
    </source>
</evidence>
<dbReference type="Pfam" id="PF03255">
    <property type="entry name" value="ACCA"/>
    <property type="match status" value="1"/>
</dbReference>
<evidence type="ECO:0000313" key="12">
    <source>
        <dbReference type="EMBL" id="KGO31549.1"/>
    </source>
</evidence>
<keyword evidence="7" id="KW-0067">ATP-binding</keyword>
<dbReference type="PROSITE" id="PS50989">
    <property type="entry name" value="COA_CT_CTER"/>
    <property type="match status" value="1"/>
</dbReference>
<dbReference type="Proteomes" id="UP000030023">
    <property type="component" value="Unassembled WGS sequence"/>
</dbReference>
<gene>
    <name evidence="12" type="ORF">Q757_06570</name>
</gene>
<evidence type="ECO:0000256" key="2">
    <source>
        <dbReference type="ARBA" id="ARBA00011883"/>
    </source>
</evidence>
<keyword evidence="5" id="KW-0547">Nucleotide-binding</keyword>
<keyword evidence="4" id="KW-0808">Transferase</keyword>
<evidence type="ECO:0000256" key="8">
    <source>
        <dbReference type="ARBA" id="ARBA00023098"/>
    </source>
</evidence>
<reference evidence="12 13" key="1">
    <citation type="journal article" date="2014" name="Antonie Van Leeuwenhoek">
        <title>Oenococcus alcoholitolerans sp. nov., a lactic acid bacteria isolated from cachaca and ethanol fermentation processes.</title>
        <authorList>
            <person name="Badotti F."/>
            <person name="Moreira A.P."/>
            <person name="Tonon L.A."/>
            <person name="de Lucena B.T."/>
            <person name="Gomes Fde C."/>
            <person name="Kruger R."/>
            <person name="Thompson C.C."/>
            <person name="de Morais M.A.Jr."/>
            <person name="Rosa C.A."/>
            <person name="Thompson F.L."/>
        </authorList>
    </citation>
    <scope>NUCLEOTIDE SEQUENCE [LARGE SCALE GENOMIC DNA]</scope>
    <source>
        <strain evidence="12 13">UFRJ-M7.2.18</strain>
    </source>
</reference>
<accession>A0ABR4XR73</accession>
<evidence type="ECO:0000256" key="6">
    <source>
        <dbReference type="ARBA" id="ARBA00022832"/>
    </source>
</evidence>
<keyword evidence="6" id="KW-0276">Fatty acid metabolism</keyword>
<keyword evidence="8" id="KW-0443">Lipid metabolism</keyword>
<feature type="domain" description="CoA carboxyltransferase C-terminal" evidence="11">
    <location>
        <begin position="1"/>
        <end position="180"/>
    </location>
</feature>
<organism evidence="12 13">
    <name type="scientific">Oenococcus alcoholitolerans</name>
    <dbReference type="NCBI Taxonomy" id="931074"/>
    <lineage>
        <taxon>Bacteria</taxon>
        <taxon>Bacillati</taxon>
        <taxon>Bacillota</taxon>
        <taxon>Bacilli</taxon>
        <taxon>Lactobacillales</taxon>
        <taxon>Lactobacillaceae</taxon>
        <taxon>Oenococcus</taxon>
    </lineage>
</organism>
<dbReference type="EC" id="2.1.3.15" evidence="2"/>
<sequence>MLGYPVTLISTQKGHEVKDRLATHFGSPEPWGYRKAVRLMKQAELFHRPVINLINTPGAFPGADAEKGGQGEAIADSIAKMMDLKTPIISLIFGEGGSGGALALASSDQVWMTEKSEYSILSPEGFASILWKDSAKAPQAAEIMGLTPHDLLNAKVVEKIIPEPLDIASLQRDLFLKFKELCSLHAEDLVTLRYQRFRKF</sequence>
<evidence type="ECO:0000256" key="1">
    <source>
        <dbReference type="ARBA" id="ARBA00004956"/>
    </source>
</evidence>
<evidence type="ECO:0000259" key="11">
    <source>
        <dbReference type="PROSITE" id="PS50989"/>
    </source>
</evidence>
<keyword evidence="9" id="KW-0275">Fatty acid biosynthesis</keyword>
<comment type="catalytic activity">
    <reaction evidence="10">
        <text>N(6)-carboxybiotinyl-L-lysyl-[protein] + acetyl-CoA = N(6)-biotinyl-L-lysyl-[protein] + malonyl-CoA</text>
        <dbReference type="Rhea" id="RHEA:54728"/>
        <dbReference type="Rhea" id="RHEA-COMP:10505"/>
        <dbReference type="Rhea" id="RHEA-COMP:10506"/>
        <dbReference type="ChEBI" id="CHEBI:57288"/>
        <dbReference type="ChEBI" id="CHEBI:57384"/>
        <dbReference type="ChEBI" id="CHEBI:83144"/>
        <dbReference type="ChEBI" id="CHEBI:83145"/>
        <dbReference type="EC" id="2.1.3.15"/>
    </reaction>
</comment>
<dbReference type="EMBL" id="AXCV01000310">
    <property type="protein sequence ID" value="KGO31549.1"/>
    <property type="molecule type" value="Genomic_DNA"/>
</dbReference>
<evidence type="ECO:0000256" key="4">
    <source>
        <dbReference type="ARBA" id="ARBA00022679"/>
    </source>
</evidence>
<dbReference type="Gene3D" id="3.90.226.10">
    <property type="entry name" value="2-enoyl-CoA Hydratase, Chain A, domain 1"/>
    <property type="match status" value="1"/>
</dbReference>
<dbReference type="InterPro" id="IPR011763">
    <property type="entry name" value="COA_CT_C"/>
</dbReference>
<dbReference type="SUPFAM" id="SSF52096">
    <property type="entry name" value="ClpP/crotonase"/>
    <property type="match status" value="1"/>
</dbReference>
<keyword evidence="3" id="KW-0444">Lipid biosynthesis</keyword>
<evidence type="ECO:0000256" key="7">
    <source>
        <dbReference type="ARBA" id="ARBA00022840"/>
    </source>
</evidence>
<proteinExistence type="predicted"/>
<evidence type="ECO:0000313" key="13">
    <source>
        <dbReference type="Proteomes" id="UP000030023"/>
    </source>
</evidence>
<evidence type="ECO:0000256" key="5">
    <source>
        <dbReference type="ARBA" id="ARBA00022741"/>
    </source>
</evidence>
<comment type="pathway">
    <text evidence="1">Lipid metabolism; malonyl-CoA biosynthesis; malonyl-CoA from acetyl-CoA: step 1/1.</text>
</comment>
<dbReference type="PANTHER" id="PTHR42853">
    <property type="entry name" value="ACETYL-COENZYME A CARBOXYLASE CARBOXYL TRANSFERASE SUBUNIT ALPHA"/>
    <property type="match status" value="1"/>
</dbReference>